<evidence type="ECO:0000313" key="2">
    <source>
        <dbReference type="Proteomes" id="UP000215914"/>
    </source>
</evidence>
<reference evidence="1" key="1">
    <citation type="journal article" date="2017" name="Nature">
        <title>The sunflower genome provides insights into oil metabolism, flowering and Asterid evolution.</title>
        <authorList>
            <person name="Badouin H."/>
            <person name="Gouzy J."/>
            <person name="Grassa C.J."/>
            <person name="Murat F."/>
            <person name="Staton S.E."/>
            <person name="Cottret L."/>
            <person name="Lelandais-Briere C."/>
            <person name="Owens G.L."/>
            <person name="Carrere S."/>
            <person name="Mayjonade B."/>
            <person name="Legrand L."/>
            <person name="Gill N."/>
            <person name="Kane N.C."/>
            <person name="Bowers J.E."/>
            <person name="Hubner S."/>
            <person name="Bellec A."/>
            <person name="Berard A."/>
            <person name="Berges H."/>
            <person name="Blanchet N."/>
            <person name="Boniface M.C."/>
            <person name="Brunel D."/>
            <person name="Catrice O."/>
            <person name="Chaidir N."/>
            <person name="Claudel C."/>
            <person name="Donnadieu C."/>
            <person name="Faraut T."/>
            <person name="Fievet G."/>
            <person name="Helmstetter N."/>
            <person name="King M."/>
            <person name="Knapp S.J."/>
            <person name="Lai Z."/>
            <person name="Le Paslier M.C."/>
            <person name="Lippi Y."/>
            <person name="Lorenzon L."/>
            <person name="Mandel J.R."/>
            <person name="Marage G."/>
            <person name="Marchand G."/>
            <person name="Marquand E."/>
            <person name="Bret-Mestries E."/>
            <person name="Morien E."/>
            <person name="Nambeesan S."/>
            <person name="Nguyen T."/>
            <person name="Pegot-Espagnet P."/>
            <person name="Pouilly N."/>
            <person name="Raftis F."/>
            <person name="Sallet E."/>
            <person name="Schiex T."/>
            <person name="Thomas J."/>
            <person name="Vandecasteele C."/>
            <person name="Vares D."/>
            <person name="Vear F."/>
            <person name="Vautrin S."/>
            <person name="Crespi M."/>
            <person name="Mangin B."/>
            <person name="Burke J.M."/>
            <person name="Salse J."/>
            <person name="Munos S."/>
            <person name="Vincourt P."/>
            <person name="Rieseberg L.H."/>
            <person name="Langlade N.B."/>
        </authorList>
    </citation>
    <scope>NUCLEOTIDE SEQUENCE</scope>
    <source>
        <tissue evidence="1">Leaves</tissue>
    </source>
</reference>
<gene>
    <name evidence="1" type="ORF">HanXRQr2_Chr01g0010771</name>
</gene>
<name>A0A9K3JTL9_HELAN</name>
<proteinExistence type="predicted"/>
<keyword evidence="2" id="KW-1185">Reference proteome</keyword>
<dbReference type="Gramene" id="mRNA:HanXRQr2_Chr01g0010771">
    <property type="protein sequence ID" value="mRNA:HanXRQr2_Chr01g0010771"/>
    <property type="gene ID" value="HanXRQr2_Chr01g0010771"/>
</dbReference>
<dbReference type="Proteomes" id="UP000215914">
    <property type="component" value="Unassembled WGS sequence"/>
</dbReference>
<sequence length="124" mass="13440">MNLVAEAVYADMDVLKGLKQYLKASPDETLLPEQANLLLEKLDVQMDINDDESLRHQPLQQSGGFGAEFRVVEATSGAAAGAGGFDLFAASTGNHVIILGKLEKWLGSCKVGKWLQVLLRLADR</sequence>
<dbReference type="AlphaFoldDB" id="A0A9K3JTL9"/>
<protein>
    <submittedName>
        <fullName evidence="1">Uncharacterized protein</fullName>
    </submittedName>
</protein>
<evidence type="ECO:0000313" key="1">
    <source>
        <dbReference type="EMBL" id="KAF5821175.1"/>
    </source>
</evidence>
<dbReference type="EMBL" id="MNCJ02000316">
    <property type="protein sequence ID" value="KAF5821175.1"/>
    <property type="molecule type" value="Genomic_DNA"/>
</dbReference>
<accession>A0A9K3JTL9</accession>
<organism evidence="1 2">
    <name type="scientific">Helianthus annuus</name>
    <name type="common">Common sunflower</name>
    <dbReference type="NCBI Taxonomy" id="4232"/>
    <lineage>
        <taxon>Eukaryota</taxon>
        <taxon>Viridiplantae</taxon>
        <taxon>Streptophyta</taxon>
        <taxon>Embryophyta</taxon>
        <taxon>Tracheophyta</taxon>
        <taxon>Spermatophyta</taxon>
        <taxon>Magnoliopsida</taxon>
        <taxon>eudicotyledons</taxon>
        <taxon>Gunneridae</taxon>
        <taxon>Pentapetalae</taxon>
        <taxon>asterids</taxon>
        <taxon>campanulids</taxon>
        <taxon>Asterales</taxon>
        <taxon>Asteraceae</taxon>
        <taxon>Asteroideae</taxon>
        <taxon>Heliantheae alliance</taxon>
        <taxon>Heliantheae</taxon>
        <taxon>Helianthus</taxon>
    </lineage>
</organism>
<reference evidence="1" key="2">
    <citation type="submission" date="2020-06" db="EMBL/GenBank/DDBJ databases">
        <title>Helianthus annuus Genome sequencing and assembly Release 2.</title>
        <authorList>
            <person name="Gouzy J."/>
            <person name="Langlade N."/>
            <person name="Munos S."/>
        </authorList>
    </citation>
    <scope>NUCLEOTIDE SEQUENCE</scope>
    <source>
        <tissue evidence="1">Leaves</tissue>
    </source>
</reference>
<comment type="caution">
    <text evidence="1">The sequence shown here is derived from an EMBL/GenBank/DDBJ whole genome shotgun (WGS) entry which is preliminary data.</text>
</comment>